<dbReference type="InterPro" id="IPR024513">
    <property type="entry name" value="DUF3334"/>
</dbReference>
<dbReference type="PANTHER" id="PTHR39452:SF1">
    <property type="entry name" value="CHEY-P PHOSPHATASE CHEX"/>
    <property type="match status" value="1"/>
</dbReference>
<proteinExistence type="predicted"/>
<dbReference type="Pfam" id="PF11813">
    <property type="entry name" value="DUF3334"/>
    <property type="match status" value="1"/>
</dbReference>
<protein>
    <submittedName>
        <fullName evidence="2">Chemotaxis protein CheX</fullName>
    </submittedName>
</protein>
<dbReference type="GO" id="GO:0006935">
    <property type="term" value="P:chemotaxis"/>
    <property type="evidence" value="ECO:0007669"/>
    <property type="project" value="UniProtKB-KW"/>
</dbReference>
<dbReference type="InterPro" id="IPR028976">
    <property type="entry name" value="CheC-like_sf"/>
</dbReference>
<dbReference type="Proteomes" id="UP000528457">
    <property type="component" value="Unassembled WGS sequence"/>
</dbReference>
<keyword evidence="3" id="KW-1185">Reference proteome</keyword>
<dbReference type="AlphaFoldDB" id="A0A7X0MWX7"/>
<organism evidence="2 3">
    <name type="scientific">Pseudoteredinibacter isoporae</name>
    <dbReference type="NCBI Taxonomy" id="570281"/>
    <lineage>
        <taxon>Bacteria</taxon>
        <taxon>Pseudomonadati</taxon>
        <taxon>Pseudomonadota</taxon>
        <taxon>Gammaproteobacteria</taxon>
        <taxon>Cellvibrionales</taxon>
        <taxon>Cellvibrionaceae</taxon>
        <taxon>Pseudoteredinibacter</taxon>
    </lineage>
</organism>
<dbReference type="PANTHER" id="PTHR39452">
    <property type="entry name" value="CHEY-P PHOSPHATASE CHEX"/>
    <property type="match status" value="1"/>
</dbReference>
<dbReference type="EMBL" id="JACHHT010000002">
    <property type="protein sequence ID" value="MBB6522690.1"/>
    <property type="molecule type" value="Genomic_DNA"/>
</dbReference>
<sequence length="238" mass="25553">MSSLIEANNQEAATIVVGPEDILLELCGSVSNVLSTACHKPIRHAQMIQSIQTTSLKPDISGFVVFEGGFTGLVVLNFSADAAMEIYQDYMLSMGMDESSLAVQYTSDEVSDIVGELMNQVVGDFINKVNMRLQSCVDQSQPKVLTSGRQLTISIDAGLQTPITKRVAFYTNNNNTFYLEYSMDDTEFVATADYSASDAHDPDAVIAGHQNQSDSADVASISAANANDSDALLSELGL</sequence>
<evidence type="ECO:0000313" key="2">
    <source>
        <dbReference type="EMBL" id="MBB6522690.1"/>
    </source>
</evidence>
<dbReference type="Gene3D" id="3.40.1550.10">
    <property type="entry name" value="CheC-like"/>
    <property type="match status" value="1"/>
</dbReference>
<gene>
    <name evidence="2" type="ORF">HNR48_002975</name>
</gene>
<evidence type="ECO:0000256" key="1">
    <source>
        <dbReference type="ARBA" id="ARBA00022500"/>
    </source>
</evidence>
<keyword evidence="1" id="KW-0145">Chemotaxis</keyword>
<accession>A0A7X0MWX7</accession>
<dbReference type="InParanoid" id="A0A7X0MWX7"/>
<evidence type="ECO:0000313" key="3">
    <source>
        <dbReference type="Proteomes" id="UP000528457"/>
    </source>
</evidence>
<dbReference type="RefSeq" id="WP_166845405.1">
    <property type="nucleotide sequence ID" value="NZ_JAAONY010000002.1"/>
</dbReference>
<name>A0A7X0MWX7_9GAMM</name>
<reference evidence="2 3" key="1">
    <citation type="submission" date="2020-08" db="EMBL/GenBank/DDBJ databases">
        <title>Genomic Encyclopedia of Type Strains, Phase IV (KMG-IV): sequencing the most valuable type-strain genomes for metagenomic binning, comparative biology and taxonomic classification.</title>
        <authorList>
            <person name="Goeker M."/>
        </authorList>
    </citation>
    <scope>NUCLEOTIDE SEQUENCE [LARGE SCALE GENOMIC DNA]</scope>
    <source>
        <strain evidence="2 3">DSM 22368</strain>
    </source>
</reference>
<dbReference type="InterPro" id="IPR038756">
    <property type="entry name" value="CheX-like"/>
</dbReference>
<dbReference type="SUPFAM" id="SSF103039">
    <property type="entry name" value="CheC-like"/>
    <property type="match status" value="1"/>
</dbReference>
<comment type="caution">
    <text evidence="2">The sequence shown here is derived from an EMBL/GenBank/DDBJ whole genome shotgun (WGS) entry which is preliminary data.</text>
</comment>